<dbReference type="Pfam" id="PF13419">
    <property type="entry name" value="HAD_2"/>
    <property type="match status" value="1"/>
</dbReference>
<dbReference type="GO" id="GO:0006281">
    <property type="term" value="P:DNA repair"/>
    <property type="evidence" value="ECO:0007669"/>
    <property type="project" value="TreeGrafter"/>
</dbReference>
<accession>N9MN43</accession>
<dbReference type="EMBL" id="APRL01000014">
    <property type="protein sequence ID" value="ENW91399.1"/>
    <property type="molecule type" value="Genomic_DNA"/>
</dbReference>
<evidence type="ECO:0000313" key="2">
    <source>
        <dbReference type="Proteomes" id="UP000013261"/>
    </source>
</evidence>
<dbReference type="Proteomes" id="UP000013261">
    <property type="component" value="Unassembled WGS sequence"/>
</dbReference>
<dbReference type="GO" id="GO:0005829">
    <property type="term" value="C:cytosol"/>
    <property type="evidence" value="ECO:0007669"/>
    <property type="project" value="TreeGrafter"/>
</dbReference>
<protein>
    <recommendedName>
        <fullName evidence="3">HAD hydrolase, family IA</fullName>
    </recommendedName>
</protein>
<dbReference type="OrthoDB" id="9782449at2"/>
<dbReference type="SFLD" id="SFLDG01129">
    <property type="entry name" value="C1.5:_HAD__Beta-PGM__Phosphata"/>
    <property type="match status" value="1"/>
</dbReference>
<dbReference type="eggNOG" id="COG0546">
    <property type="taxonomic scope" value="Bacteria"/>
</dbReference>
<dbReference type="InterPro" id="IPR023214">
    <property type="entry name" value="HAD_sf"/>
</dbReference>
<dbReference type="InterPro" id="IPR023198">
    <property type="entry name" value="PGP-like_dom2"/>
</dbReference>
<name>N9MN43_9GAMM</name>
<dbReference type="PANTHER" id="PTHR43434:SF24">
    <property type="entry name" value="HYDROLASE-RELATED"/>
    <property type="match status" value="1"/>
</dbReference>
<evidence type="ECO:0008006" key="3">
    <source>
        <dbReference type="Google" id="ProtNLM"/>
    </source>
</evidence>
<dbReference type="AlphaFoldDB" id="N9MN43"/>
<dbReference type="RefSeq" id="WP_005192130.1">
    <property type="nucleotide sequence ID" value="NZ_KB850051.1"/>
</dbReference>
<dbReference type="InterPro" id="IPR036412">
    <property type="entry name" value="HAD-like_sf"/>
</dbReference>
<dbReference type="InterPro" id="IPR006439">
    <property type="entry name" value="HAD-SF_hydro_IA"/>
</dbReference>
<dbReference type="GO" id="GO:0008967">
    <property type="term" value="F:phosphoglycolate phosphatase activity"/>
    <property type="evidence" value="ECO:0007669"/>
    <property type="project" value="TreeGrafter"/>
</dbReference>
<evidence type="ECO:0000313" key="1">
    <source>
        <dbReference type="EMBL" id="ENW91399.1"/>
    </source>
</evidence>
<dbReference type="PATRIC" id="fig|1217703.3.peg.3384"/>
<dbReference type="HOGENOM" id="CLU_045011_19_2_6"/>
<comment type="caution">
    <text evidence="1">The sequence shown here is derived from an EMBL/GenBank/DDBJ whole genome shotgun (WGS) entry which is preliminary data.</text>
</comment>
<organism evidence="1 2">
    <name type="scientific">Acinetobacter dispersus</name>
    <dbReference type="NCBI Taxonomy" id="70348"/>
    <lineage>
        <taxon>Bacteria</taxon>
        <taxon>Pseudomonadati</taxon>
        <taxon>Pseudomonadota</taxon>
        <taxon>Gammaproteobacteria</taxon>
        <taxon>Moraxellales</taxon>
        <taxon>Moraxellaceae</taxon>
        <taxon>Acinetobacter</taxon>
    </lineage>
</organism>
<proteinExistence type="predicted"/>
<reference evidence="1 2" key="1">
    <citation type="submission" date="2013-02" db="EMBL/GenBank/DDBJ databases">
        <title>The Genome Sequence of Acinetobacter sp. ANC 4105.</title>
        <authorList>
            <consortium name="The Broad Institute Genome Sequencing Platform"/>
            <consortium name="The Broad Institute Genome Sequencing Center for Infectious Disease"/>
            <person name="Cerqueira G."/>
            <person name="Feldgarden M."/>
            <person name="Courvalin P."/>
            <person name="Perichon B."/>
            <person name="Grillot-Courvalin C."/>
            <person name="Clermont D."/>
            <person name="Rocha E."/>
            <person name="Yoon E.-J."/>
            <person name="Nemec A."/>
            <person name="Walker B."/>
            <person name="Young S.K."/>
            <person name="Zeng Q."/>
            <person name="Gargeya S."/>
            <person name="Fitzgerald M."/>
            <person name="Haas B."/>
            <person name="Abouelleil A."/>
            <person name="Alvarado L."/>
            <person name="Arachchi H.M."/>
            <person name="Berlin A.M."/>
            <person name="Chapman S.B."/>
            <person name="Dewar J."/>
            <person name="Goldberg J."/>
            <person name="Griggs A."/>
            <person name="Gujja S."/>
            <person name="Hansen M."/>
            <person name="Howarth C."/>
            <person name="Imamovic A."/>
            <person name="Larimer J."/>
            <person name="McCowan C."/>
            <person name="Murphy C."/>
            <person name="Neiman D."/>
            <person name="Pearson M."/>
            <person name="Priest M."/>
            <person name="Roberts A."/>
            <person name="Saif S."/>
            <person name="Shea T."/>
            <person name="Sisk P."/>
            <person name="Sykes S."/>
            <person name="Wortman J."/>
            <person name="Nusbaum C."/>
            <person name="Birren B."/>
        </authorList>
    </citation>
    <scope>NUCLEOTIDE SEQUENCE [LARGE SCALE GENOMIC DNA]</scope>
    <source>
        <strain evidence="1 2">ANC 4105</strain>
    </source>
</reference>
<gene>
    <name evidence="1" type="ORF">F904_03489</name>
</gene>
<dbReference type="PANTHER" id="PTHR43434">
    <property type="entry name" value="PHOSPHOGLYCOLATE PHOSPHATASE"/>
    <property type="match status" value="1"/>
</dbReference>
<dbReference type="Gene3D" id="3.40.50.1000">
    <property type="entry name" value="HAD superfamily/HAD-like"/>
    <property type="match status" value="1"/>
</dbReference>
<sequence length="224" mass="24585">MSQNIELVIFDWDGTLFDSVGQIVASLQYAAQQFEQPLTDDAAKSIIGLGLPEVMQILFPQVPHLQQDILQCYADHYVANSKGDAWFSGVAELLADLKQQGLKLAVATGKSRKGLDRVLAQTNSDEIFDITRAASETKSKPDPLMLQEILAEMDVTADRAVMVGDTSYDLEMARNLNMPRIGVSYGVHSIETLLQYQPLAIAHNVQDLHKALQSVLNVAALTES</sequence>
<dbReference type="SFLD" id="SFLDS00003">
    <property type="entry name" value="Haloacid_Dehalogenase"/>
    <property type="match status" value="1"/>
</dbReference>
<dbReference type="InterPro" id="IPR041492">
    <property type="entry name" value="HAD_2"/>
</dbReference>
<dbReference type="SFLD" id="SFLDG01135">
    <property type="entry name" value="C1.5.6:_HAD__Beta-PGM__Phospha"/>
    <property type="match status" value="1"/>
</dbReference>
<dbReference type="SUPFAM" id="SSF56784">
    <property type="entry name" value="HAD-like"/>
    <property type="match status" value="1"/>
</dbReference>
<dbReference type="Gene3D" id="1.10.150.240">
    <property type="entry name" value="Putative phosphatase, domain 2"/>
    <property type="match status" value="1"/>
</dbReference>
<keyword evidence="2" id="KW-1185">Reference proteome</keyword>
<dbReference type="NCBIfam" id="TIGR01549">
    <property type="entry name" value="HAD-SF-IA-v1"/>
    <property type="match status" value="1"/>
</dbReference>
<dbReference type="InterPro" id="IPR050155">
    <property type="entry name" value="HAD-like_hydrolase_sf"/>
</dbReference>